<evidence type="ECO:0000256" key="4">
    <source>
        <dbReference type="ARBA" id="ARBA00023136"/>
    </source>
</evidence>
<evidence type="ECO:0000313" key="9">
    <source>
        <dbReference type="EMBL" id="KAK3936754.1"/>
    </source>
</evidence>
<proteinExistence type="predicted"/>
<gene>
    <name evidence="9" type="ORF">QBC46DRAFT_452477</name>
</gene>
<accession>A0AAN6S187</accession>
<keyword evidence="5" id="KW-0479">Metal-binding</keyword>
<evidence type="ECO:0000256" key="1">
    <source>
        <dbReference type="ARBA" id="ARBA00004141"/>
    </source>
</evidence>
<dbReference type="EMBL" id="MU853873">
    <property type="protein sequence ID" value="KAK3936754.1"/>
    <property type="molecule type" value="Genomic_DNA"/>
</dbReference>
<dbReference type="SUPFAM" id="SSF57850">
    <property type="entry name" value="RING/U-box"/>
    <property type="match status" value="1"/>
</dbReference>
<feature type="compositionally biased region" description="Low complexity" evidence="6">
    <location>
        <begin position="403"/>
        <end position="417"/>
    </location>
</feature>
<protein>
    <recommendedName>
        <fullName evidence="8">RING-type domain-containing protein</fullName>
    </recommendedName>
</protein>
<dbReference type="Gene3D" id="3.30.40.10">
    <property type="entry name" value="Zinc/RING finger domain, C3HC4 (zinc finger)"/>
    <property type="match status" value="1"/>
</dbReference>
<feature type="region of interest" description="Disordered" evidence="6">
    <location>
        <begin position="260"/>
        <end position="279"/>
    </location>
</feature>
<evidence type="ECO:0000313" key="10">
    <source>
        <dbReference type="Proteomes" id="UP001303473"/>
    </source>
</evidence>
<evidence type="ECO:0000256" key="6">
    <source>
        <dbReference type="SAM" id="MobiDB-lite"/>
    </source>
</evidence>
<feature type="transmembrane region" description="Helical" evidence="7">
    <location>
        <begin position="226"/>
        <end position="245"/>
    </location>
</feature>
<dbReference type="GO" id="GO:0008270">
    <property type="term" value="F:zinc ion binding"/>
    <property type="evidence" value="ECO:0007669"/>
    <property type="project" value="UniProtKB-KW"/>
</dbReference>
<comment type="subcellular location">
    <subcellularLocation>
        <location evidence="1">Membrane</location>
        <topology evidence="1">Multi-pass membrane protein</topology>
    </subcellularLocation>
</comment>
<dbReference type="GO" id="GO:0016020">
    <property type="term" value="C:membrane"/>
    <property type="evidence" value="ECO:0007669"/>
    <property type="project" value="UniProtKB-SubCell"/>
</dbReference>
<dbReference type="PANTHER" id="PTHR46283">
    <property type="entry name" value="E3 UBIQUITIN-PROTEIN LIGASE MARCH5"/>
    <property type="match status" value="1"/>
</dbReference>
<evidence type="ECO:0000256" key="2">
    <source>
        <dbReference type="ARBA" id="ARBA00022692"/>
    </source>
</evidence>
<feature type="region of interest" description="Disordered" evidence="6">
    <location>
        <begin position="329"/>
        <end position="349"/>
    </location>
</feature>
<feature type="region of interest" description="Disordered" evidence="6">
    <location>
        <begin position="392"/>
        <end position="441"/>
    </location>
</feature>
<dbReference type="PROSITE" id="PS50089">
    <property type="entry name" value="ZF_RING_2"/>
    <property type="match status" value="1"/>
</dbReference>
<comment type="caution">
    <text evidence="9">The sequence shown here is derived from an EMBL/GenBank/DDBJ whole genome shotgun (WGS) entry which is preliminary data.</text>
</comment>
<keyword evidence="3 7" id="KW-1133">Transmembrane helix</keyword>
<dbReference type="InterPro" id="IPR013083">
    <property type="entry name" value="Znf_RING/FYVE/PHD"/>
</dbReference>
<keyword evidence="4 7" id="KW-0472">Membrane</keyword>
<keyword evidence="5" id="KW-0863">Zinc-finger</keyword>
<dbReference type="InterPro" id="IPR001841">
    <property type="entry name" value="Znf_RING"/>
</dbReference>
<evidence type="ECO:0000259" key="8">
    <source>
        <dbReference type="PROSITE" id="PS50089"/>
    </source>
</evidence>
<feature type="compositionally biased region" description="Pro residues" evidence="6">
    <location>
        <begin position="418"/>
        <end position="433"/>
    </location>
</feature>
<feature type="transmembrane region" description="Helical" evidence="7">
    <location>
        <begin position="169"/>
        <end position="187"/>
    </location>
</feature>
<evidence type="ECO:0000256" key="3">
    <source>
        <dbReference type="ARBA" id="ARBA00022989"/>
    </source>
</evidence>
<keyword evidence="10" id="KW-1185">Reference proteome</keyword>
<name>A0AAN6S187_9PEZI</name>
<feature type="transmembrane region" description="Helical" evidence="7">
    <location>
        <begin position="194"/>
        <end position="214"/>
    </location>
</feature>
<evidence type="ECO:0000256" key="5">
    <source>
        <dbReference type="PROSITE-ProRule" id="PRU00175"/>
    </source>
</evidence>
<keyword evidence="2 7" id="KW-0812">Transmembrane</keyword>
<feature type="transmembrane region" description="Helical" evidence="7">
    <location>
        <begin position="110"/>
        <end position="132"/>
    </location>
</feature>
<keyword evidence="5" id="KW-0862">Zinc</keyword>
<dbReference type="AlphaFoldDB" id="A0AAN6S187"/>
<reference evidence="10" key="1">
    <citation type="journal article" date="2023" name="Mol. Phylogenet. Evol.">
        <title>Genome-scale phylogeny and comparative genomics of the fungal order Sordariales.</title>
        <authorList>
            <person name="Hensen N."/>
            <person name="Bonometti L."/>
            <person name="Westerberg I."/>
            <person name="Brannstrom I.O."/>
            <person name="Guillou S."/>
            <person name="Cros-Aarteil S."/>
            <person name="Calhoun S."/>
            <person name="Haridas S."/>
            <person name="Kuo A."/>
            <person name="Mondo S."/>
            <person name="Pangilinan J."/>
            <person name="Riley R."/>
            <person name="LaButti K."/>
            <person name="Andreopoulos B."/>
            <person name="Lipzen A."/>
            <person name="Chen C."/>
            <person name="Yan M."/>
            <person name="Daum C."/>
            <person name="Ng V."/>
            <person name="Clum A."/>
            <person name="Steindorff A."/>
            <person name="Ohm R.A."/>
            <person name="Martin F."/>
            <person name="Silar P."/>
            <person name="Natvig D.O."/>
            <person name="Lalanne C."/>
            <person name="Gautier V."/>
            <person name="Ament-Velasquez S.L."/>
            <person name="Kruys A."/>
            <person name="Hutchinson M.I."/>
            <person name="Powell A.J."/>
            <person name="Barry K."/>
            <person name="Miller A.N."/>
            <person name="Grigoriev I.V."/>
            <person name="Debuchy R."/>
            <person name="Gladieux P."/>
            <person name="Hiltunen Thoren M."/>
            <person name="Johannesson H."/>
        </authorList>
    </citation>
    <scope>NUCLEOTIDE SEQUENCE [LARGE SCALE GENOMIC DNA]</scope>
    <source>
        <strain evidence="10">CBS 340.73</strain>
    </source>
</reference>
<organism evidence="9 10">
    <name type="scientific">Diplogelasinospora grovesii</name>
    <dbReference type="NCBI Taxonomy" id="303347"/>
    <lineage>
        <taxon>Eukaryota</taxon>
        <taxon>Fungi</taxon>
        <taxon>Dikarya</taxon>
        <taxon>Ascomycota</taxon>
        <taxon>Pezizomycotina</taxon>
        <taxon>Sordariomycetes</taxon>
        <taxon>Sordariomycetidae</taxon>
        <taxon>Sordariales</taxon>
        <taxon>Diplogelasinosporaceae</taxon>
        <taxon>Diplogelasinospora</taxon>
    </lineage>
</organism>
<feature type="compositionally biased region" description="Low complexity" evidence="6">
    <location>
        <begin position="264"/>
        <end position="277"/>
    </location>
</feature>
<sequence length="544" mass="59418">MSTAGGGNATTSSSHAIIPAPIVTADTKHVCFICLQTDVDDPNQTWVSPCPCSLEAHEDCMLRYVAEMEGPSRSKSGLKCPACKAPIMVDEPFDPVVAFRDRLHQRYSRVSPVVLLIIVTGGSIAGSAWYGWSATAVFAGVDSATRWLDFSALRCERLPGGPHSLMQTLPAWLVRVWVLSLIGPGLVITRALPFLNNLISVPLSVLSAITLMAYNDVPSWPPSPEWAITIMPYVQLTYSNLYHAFFGSLERRLNRALRGRPAVEEAPAPQGGAAAAARRQEEEEPGLWATFIGLGRAVVGLFNEGPVEDIEVAVRIGGGIEEEEVHDHFHHHHHDHDHDHDHEHDEDEVVDGDEVDENFVDLAQIRQQIAHLERVAAEHDLADARNREAQAGADVAMAVQRVQQQQQQQQQQQEAAPAPAPAPAQAAPPPPAPAAEDNRGSTTFTDIINSIVTSLLFPAISYGMGEVIRSVAPRSWVEKRASPTGLLQQRWGRSLIGGCLFVVLKDAFTLYTKYRRVQVKRNRKVRNVPKRTAEVGNGGGVAAR</sequence>
<dbReference type="Proteomes" id="UP001303473">
    <property type="component" value="Unassembled WGS sequence"/>
</dbReference>
<evidence type="ECO:0000256" key="7">
    <source>
        <dbReference type="SAM" id="Phobius"/>
    </source>
</evidence>
<feature type="domain" description="RING-type" evidence="8">
    <location>
        <begin position="31"/>
        <end position="84"/>
    </location>
</feature>